<keyword evidence="2" id="KW-1185">Reference proteome</keyword>
<dbReference type="InterPro" id="IPR036736">
    <property type="entry name" value="ACP-like_sf"/>
</dbReference>
<protein>
    <submittedName>
        <fullName evidence="1">Phosphopantetheine-binding protein</fullName>
    </submittedName>
</protein>
<dbReference type="Gene3D" id="1.10.1200.10">
    <property type="entry name" value="ACP-like"/>
    <property type="match status" value="1"/>
</dbReference>
<dbReference type="RefSeq" id="WP_223267960.1">
    <property type="nucleotide sequence ID" value="NZ_JBIAUT010000001.1"/>
</dbReference>
<gene>
    <name evidence="1" type="ORF">ACFYZM_01265</name>
</gene>
<dbReference type="Proteomes" id="UP001602123">
    <property type="component" value="Unassembled WGS sequence"/>
</dbReference>
<reference evidence="1 2" key="1">
    <citation type="submission" date="2024-10" db="EMBL/GenBank/DDBJ databases">
        <title>The Natural Products Discovery Center: Release of the First 8490 Sequenced Strains for Exploring Actinobacteria Biosynthetic Diversity.</title>
        <authorList>
            <person name="Kalkreuter E."/>
            <person name="Kautsar S.A."/>
            <person name="Yang D."/>
            <person name="Bader C.D."/>
            <person name="Teijaro C.N."/>
            <person name="Fluegel L."/>
            <person name="Davis C.M."/>
            <person name="Simpson J.R."/>
            <person name="Lauterbach L."/>
            <person name="Steele A.D."/>
            <person name="Gui C."/>
            <person name="Meng S."/>
            <person name="Li G."/>
            <person name="Viehrig K."/>
            <person name="Ye F."/>
            <person name="Su P."/>
            <person name="Kiefer A.F."/>
            <person name="Nichols A."/>
            <person name="Cepeda A.J."/>
            <person name="Yan W."/>
            <person name="Fan B."/>
            <person name="Jiang Y."/>
            <person name="Adhikari A."/>
            <person name="Zheng C.-J."/>
            <person name="Schuster L."/>
            <person name="Cowan T.M."/>
            <person name="Smanski M.J."/>
            <person name="Chevrette M.G."/>
            <person name="De Carvalho L.P.S."/>
            <person name="Shen B."/>
        </authorList>
    </citation>
    <scope>NUCLEOTIDE SEQUENCE [LARGE SCALE GENOMIC DNA]</scope>
    <source>
        <strain evidence="1 2">NPDC001650</strain>
    </source>
</reference>
<sequence length="88" mass="9679">MTTSAQPDTVRERTRAYMEEYIGQRIGDDEDIFAAGLASSLFVIQLVTFVEEAFGVTVHTEELTFANFGSPDAVTRFVAAKAAQEEGR</sequence>
<dbReference type="SUPFAM" id="SSF47336">
    <property type="entry name" value="ACP-like"/>
    <property type="match status" value="1"/>
</dbReference>
<comment type="caution">
    <text evidence="1">The sequence shown here is derived from an EMBL/GenBank/DDBJ whole genome shotgun (WGS) entry which is preliminary data.</text>
</comment>
<accession>A0ABW6TQL0</accession>
<dbReference type="EMBL" id="JBIAUT010000001">
    <property type="protein sequence ID" value="MFF4214898.1"/>
    <property type="molecule type" value="Genomic_DNA"/>
</dbReference>
<name>A0ABW6TQL0_9ACTN</name>
<proteinExistence type="predicted"/>
<evidence type="ECO:0000313" key="2">
    <source>
        <dbReference type="Proteomes" id="UP001602123"/>
    </source>
</evidence>
<evidence type="ECO:0000313" key="1">
    <source>
        <dbReference type="EMBL" id="MFF4214898.1"/>
    </source>
</evidence>
<organism evidence="1 2">
    <name type="scientific">Streptomyces nondiastaticus</name>
    <dbReference type="NCBI Taxonomy" id="3154512"/>
    <lineage>
        <taxon>Bacteria</taxon>
        <taxon>Bacillati</taxon>
        <taxon>Actinomycetota</taxon>
        <taxon>Actinomycetes</taxon>
        <taxon>Kitasatosporales</taxon>
        <taxon>Streptomycetaceae</taxon>
        <taxon>Streptomyces</taxon>
    </lineage>
</organism>